<name>A0A0F9JPU2_9ZZZZ</name>
<dbReference type="EMBL" id="LAZR01009567">
    <property type="protein sequence ID" value="KKM71834.1"/>
    <property type="molecule type" value="Genomic_DNA"/>
</dbReference>
<organism evidence="3">
    <name type="scientific">marine sediment metagenome</name>
    <dbReference type="NCBI Taxonomy" id="412755"/>
    <lineage>
        <taxon>unclassified sequences</taxon>
        <taxon>metagenomes</taxon>
        <taxon>ecological metagenomes</taxon>
    </lineage>
</organism>
<accession>A0A0F9JPU2</accession>
<evidence type="ECO:0000313" key="3">
    <source>
        <dbReference type="EMBL" id="KKM71834.1"/>
    </source>
</evidence>
<proteinExistence type="predicted"/>
<protein>
    <recommendedName>
        <fullName evidence="2">Helix-turn-helix domain-containing protein</fullName>
    </recommendedName>
</protein>
<feature type="region of interest" description="Disordered" evidence="1">
    <location>
        <begin position="51"/>
        <end position="70"/>
    </location>
</feature>
<reference evidence="3" key="1">
    <citation type="journal article" date="2015" name="Nature">
        <title>Complex archaea that bridge the gap between prokaryotes and eukaryotes.</title>
        <authorList>
            <person name="Spang A."/>
            <person name="Saw J.H."/>
            <person name="Jorgensen S.L."/>
            <person name="Zaremba-Niedzwiedzka K."/>
            <person name="Martijn J."/>
            <person name="Lind A.E."/>
            <person name="van Eijk R."/>
            <person name="Schleper C."/>
            <person name="Guy L."/>
            <person name="Ettema T.J."/>
        </authorList>
    </citation>
    <scope>NUCLEOTIDE SEQUENCE</scope>
</reference>
<comment type="caution">
    <text evidence="3">The sequence shown here is derived from an EMBL/GenBank/DDBJ whole genome shotgun (WGS) entry which is preliminary data.</text>
</comment>
<feature type="domain" description="Helix-turn-helix" evidence="2">
    <location>
        <begin position="1"/>
        <end position="39"/>
    </location>
</feature>
<evidence type="ECO:0000256" key="1">
    <source>
        <dbReference type="SAM" id="MobiDB-lite"/>
    </source>
</evidence>
<gene>
    <name evidence="3" type="ORF">LCGC14_1426570</name>
</gene>
<dbReference type="InterPro" id="IPR041657">
    <property type="entry name" value="HTH_17"/>
</dbReference>
<sequence length="70" mass="7853">MTATEAAALIGCSPAQVRVLIRTGKIKAIKRKMPGGYYYVVSVAEAKRYRDTPQKHGGWPRGQSWEYEKP</sequence>
<dbReference type="AlphaFoldDB" id="A0A0F9JPU2"/>
<dbReference type="Pfam" id="PF12728">
    <property type="entry name" value="HTH_17"/>
    <property type="match status" value="1"/>
</dbReference>
<evidence type="ECO:0000259" key="2">
    <source>
        <dbReference type="Pfam" id="PF12728"/>
    </source>
</evidence>